<dbReference type="GO" id="GO:0005975">
    <property type="term" value="P:carbohydrate metabolic process"/>
    <property type="evidence" value="ECO:0007669"/>
    <property type="project" value="InterPro"/>
</dbReference>
<feature type="domain" description="Putative glycogen debranching enzyme N-terminal" evidence="1">
    <location>
        <begin position="9"/>
        <end position="190"/>
    </location>
</feature>
<dbReference type="InterPro" id="IPR032856">
    <property type="entry name" value="GDE_N_bis"/>
</dbReference>
<organism evidence="3 4">
    <name type="scientific">Micromonospora purpureochromogenes</name>
    <dbReference type="NCBI Taxonomy" id="47872"/>
    <lineage>
        <taxon>Bacteria</taxon>
        <taxon>Bacillati</taxon>
        <taxon>Actinomycetota</taxon>
        <taxon>Actinomycetes</taxon>
        <taxon>Micromonosporales</taxon>
        <taxon>Micromonosporaceae</taxon>
        <taxon>Micromonospora</taxon>
    </lineage>
</organism>
<gene>
    <name evidence="3" type="ORF">GA0074696_3792</name>
</gene>
<evidence type="ECO:0000259" key="2">
    <source>
        <dbReference type="Pfam" id="PF22422"/>
    </source>
</evidence>
<dbReference type="AlphaFoldDB" id="A0A1C4YWM9"/>
<dbReference type="InterPro" id="IPR054491">
    <property type="entry name" value="MGH1-like_GH"/>
</dbReference>
<evidence type="ECO:0000313" key="4">
    <source>
        <dbReference type="Proteomes" id="UP000198228"/>
    </source>
</evidence>
<reference evidence="3 4" key="1">
    <citation type="submission" date="2016-06" db="EMBL/GenBank/DDBJ databases">
        <authorList>
            <person name="Kjaerup R.B."/>
            <person name="Dalgaard T.S."/>
            <person name="Juul-Madsen H.R."/>
        </authorList>
    </citation>
    <scope>NUCLEOTIDE SEQUENCE [LARGE SCALE GENOMIC DNA]</scope>
    <source>
        <strain evidence="3 4">DSM 43821</strain>
    </source>
</reference>
<feature type="domain" description="Mannosylglycerate hydrolase MGH1-like glycoside hydrolase" evidence="2">
    <location>
        <begin position="362"/>
        <end position="600"/>
    </location>
</feature>
<protein>
    <submittedName>
        <fullName evidence="3">Glycogen debranching enzyme (Alpha-1,6-glucosidase)</fullName>
    </submittedName>
</protein>
<name>A0A1C4YWM9_9ACTN</name>
<accession>A0A1C4YWM9</accession>
<dbReference type="EMBL" id="LT607410">
    <property type="protein sequence ID" value="SCF25172.1"/>
    <property type="molecule type" value="Genomic_DNA"/>
</dbReference>
<sequence>MKTDLIRILDGNIFVLSDGCGDLEAKPTAPSGFYSFDTRFLSLWRLTLNGERLSPLARDDPSYFEVRFFLVPGAPTHYVDAKVSVIRERSVAGSFEEQLTVLNHSGEPAEITVHVEADSDFVPLIVAAQGRTPKGRLYRRVENGRLHLGYQRDAFRRETVISSTEPAQVDERGLTYQTRIEPHGQWSTTLHVRGLVLRPDGEDVREHVYPGRRRRDRSRLEWNLQQWLGAAPQLICAWEPLERTYRRTMVDLAALGYSPLTLPAETLPAAGLPWSATIAGREAIFTSLQALPFAPGLALATLHMLGIDQGAVLDDFRDEEPGKILREFRYGELVAFEERPQAPYYGAADTTPLYVTLLDEYERWTGDADTVREFEDEARAALHWIDEYGDIMGDGYVWYQRRNERTGLENQCWKESPNAISFRDGRLAGLPRATCELQGYAYDAKIRGARLARQFWNDPDYADRLEREAAELKQRFNRDFWVTDGEYYALALDGDGHQVDALSSNIGHLLWSGIVEESRAARIAAHLLGPRLFSGWGVRTLAEGEGRYNPLGYHVGTVWPSDNSLIAWGLRRYGFTCEAGRIAEGIIDASHHFQGRLPEAFGGFDRELTRGPVPYPTANSPQSEATGAPLLLVRTLLGLEPCGDDLVVGPALPERFGRIELLDIPGRWGRVDAIGSVDRRGEETDRQTSLATSPREA</sequence>
<dbReference type="Proteomes" id="UP000198228">
    <property type="component" value="Chromosome I"/>
</dbReference>
<dbReference type="Gene3D" id="1.50.10.10">
    <property type="match status" value="1"/>
</dbReference>
<evidence type="ECO:0000313" key="3">
    <source>
        <dbReference type="EMBL" id="SCF25172.1"/>
    </source>
</evidence>
<dbReference type="InterPro" id="IPR008928">
    <property type="entry name" value="6-hairpin_glycosidase_sf"/>
</dbReference>
<dbReference type="Pfam" id="PF14742">
    <property type="entry name" value="GDE_N_bis"/>
    <property type="match status" value="1"/>
</dbReference>
<proteinExistence type="predicted"/>
<dbReference type="InterPro" id="IPR012341">
    <property type="entry name" value="6hp_glycosidase-like_sf"/>
</dbReference>
<dbReference type="RefSeq" id="WP_088962308.1">
    <property type="nucleotide sequence ID" value="NZ_LT607410.1"/>
</dbReference>
<dbReference type="Pfam" id="PF22422">
    <property type="entry name" value="MGH1-like_GH"/>
    <property type="match status" value="1"/>
</dbReference>
<evidence type="ECO:0000259" key="1">
    <source>
        <dbReference type="Pfam" id="PF14742"/>
    </source>
</evidence>
<dbReference type="SUPFAM" id="SSF48208">
    <property type="entry name" value="Six-hairpin glycosidases"/>
    <property type="match status" value="1"/>
</dbReference>